<dbReference type="PROSITE" id="PS51318">
    <property type="entry name" value="TAT"/>
    <property type="match status" value="1"/>
</dbReference>
<dbReference type="EMBL" id="JBHTEC010000011">
    <property type="protein sequence ID" value="MFD0289662.1"/>
    <property type="molecule type" value="Genomic_DNA"/>
</dbReference>
<protein>
    <submittedName>
        <fullName evidence="2">ABC transporter substrate-binding protein</fullName>
    </submittedName>
</protein>
<evidence type="ECO:0000313" key="2">
    <source>
        <dbReference type="EMBL" id="MFD0289662.1"/>
    </source>
</evidence>
<dbReference type="PROSITE" id="PS51257">
    <property type="entry name" value="PROKAR_LIPOPROTEIN"/>
    <property type="match status" value="1"/>
</dbReference>
<comment type="caution">
    <text evidence="2">The sequence shown here is derived from an EMBL/GenBank/DDBJ whole genome shotgun (WGS) entry which is preliminary data.</text>
</comment>
<dbReference type="SUPFAM" id="SSF53850">
    <property type="entry name" value="Periplasmic binding protein-like II"/>
    <property type="match status" value="1"/>
</dbReference>
<keyword evidence="3" id="KW-1185">Reference proteome</keyword>
<dbReference type="Gene3D" id="3.40.190.10">
    <property type="entry name" value="Periplasmic binding protein-like II"/>
    <property type="match status" value="3"/>
</dbReference>
<evidence type="ECO:0000313" key="3">
    <source>
        <dbReference type="Proteomes" id="UP001596957"/>
    </source>
</evidence>
<dbReference type="NCBIfam" id="TIGR01409">
    <property type="entry name" value="TAT_signal_seq"/>
    <property type="match status" value="1"/>
</dbReference>
<evidence type="ECO:0000256" key="1">
    <source>
        <dbReference type="ARBA" id="ARBA00008520"/>
    </source>
</evidence>
<accession>A0ABW2W138</accession>
<gene>
    <name evidence="2" type="ORF">ACFQZP_50390</name>
</gene>
<organism evidence="2 3">
    <name type="scientific">Streptomyces lutosisoli</name>
    <dbReference type="NCBI Taxonomy" id="2665721"/>
    <lineage>
        <taxon>Bacteria</taxon>
        <taxon>Bacillati</taxon>
        <taxon>Actinomycetota</taxon>
        <taxon>Actinomycetes</taxon>
        <taxon>Kitasatosporales</taxon>
        <taxon>Streptomycetaceae</taxon>
        <taxon>Streptomyces</taxon>
    </lineage>
</organism>
<dbReference type="Proteomes" id="UP001596957">
    <property type="component" value="Unassembled WGS sequence"/>
</dbReference>
<dbReference type="PANTHER" id="PTHR43649">
    <property type="entry name" value="ARABINOSE-BINDING PROTEIN-RELATED"/>
    <property type="match status" value="1"/>
</dbReference>
<dbReference type="PANTHER" id="PTHR43649:SF31">
    <property type="entry name" value="SN-GLYCEROL-3-PHOSPHATE-BINDING PERIPLASMIC PROTEIN UGPB"/>
    <property type="match status" value="1"/>
</dbReference>
<sequence>MSNELNRRDFVGKAAAVAGVAAMAPLLSACGDGGHQQTGGNSASGLKKALPAYLPSTSLKPDIPSVSNGPDVASDPGFLRYPSQHPATVSGVPGKGGKYTAVTPLWGTVPPPGNSFFQAMNKALGIDLTIKSADGNNYATIVPTMTAAKRLPDWIQLPTWWNSTFNVGRLTGSQLADLTPYLSGDKIKKYPNLAAIPSGAWQAGVWGNKLYGLPGGSTKFSVAGTTFYRRDILEAKGITSDDVKSADDLMNLGKELTDAKRGVWAFDQVWTYLFSFWDVPPTWRIEDGKLVHKYELPQFLEALDWHHKLATAGYMHPDALANTPADTRFYSGKVLISGGGTGIWHLADHKAGTAANKNYRRDAFNIFAADGRSRPATFMGGSTSIMSYLNAKLKPSQIEELLEVANYLAAPYGSREYTMVKFGVEGVHYTMKNGVPTATDAGKKYVQPTTYGFLVEPPAVISNQGADVVTKDYTAWQAANVKALYKPVFWNMNISMPQAMATAQAAQTVEDTIGDCTRGKKKVSDVQAAIASWKSSSGERLKRWMTDNVLDKYGTGQ</sequence>
<proteinExistence type="inferred from homology"/>
<dbReference type="InterPro" id="IPR006311">
    <property type="entry name" value="TAT_signal"/>
</dbReference>
<comment type="similarity">
    <text evidence="1">Belongs to the bacterial solute-binding protein 1 family.</text>
</comment>
<dbReference type="InterPro" id="IPR050490">
    <property type="entry name" value="Bact_solute-bd_prot1"/>
</dbReference>
<dbReference type="RefSeq" id="WP_381263018.1">
    <property type="nucleotide sequence ID" value="NZ_JBHTBI010000071.1"/>
</dbReference>
<dbReference type="InterPro" id="IPR019546">
    <property type="entry name" value="TAT_signal_bac_arc"/>
</dbReference>
<reference evidence="3" key="1">
    <citation type="journal article" date="2019" name="Int. J. Syst. Evol. Microbiol.">
        <title>The Global Catalogue of Microorganisms (GCM) 10K type strain sequencing project: providing services to taxonomists for standard genome sequencing and annotation.</title>
        <authorList>
            <consortium name="The Broad Institute Genomics Platform"/>
            <consortium name="The Broad Institute Genome Sequencing Center for Infectious Disease"/>
            <person name="Wu L."/>
            <person name="Ma J."/>
        </authorList>
    </citation>
    <scope>NUCLEOTIDE SEQUENCE [LARGE SCALE GENOMIC DNA]</scope>
    <source>
        <strain evidence="3">CGMCC 4.7198</strain>
    </source>
</reference>
<name>A0ABW2W138_9ACTN</name>